<feature type="domain" description="PARG catalytic Macro" evidence="7">
    <location>
        <begin position="807"/>
        <end position="1004"/>
    </location>
</feature>
<feature type="domain" description="PARG catalytic Macro" evidence="7">
    <location>
        <begin position="373"/>
        <end position="569"/>
    </location>
</feature>
<dbReference type="AlphaFoldDB" id="A0A498N0P8"/>
<evidence type="ECO:0007829" key="11">
    <source>
        <dbReference type="PeptideAtlas" id="A0A498N0P8"/>
    </source>
</evidence>
<dbReference type="SUPFAM" id="SSF56672">
    <property type="entry name" value="DNA/RNA polymerases"/>
    <property type="match status" value="1"/>
</dbReference>
<gene>
    <name evidence="9" type="ORF">ROHU_021535</name>
</gene>
<evidence type="ECO:0000313" key="10">
    <source>
        <dbReference type="Proteomes" id="UP000290572"/>
    </source>
</evidence>
<dbReference type="GO" id="GO:0005634">
    <property type="term" value="C:nucleus"/>
    <property type="evidence" value="ECO:0007669"/>
    <property type="project" value="TreeGrafter"/>
</dbReference>
<dbReference type="Proteomes" id="UP000290572">
    <property type="component" value="Unassembled WGS sequence"/>
</dbReference>
<feature type="compositionally biased region" description="Basic and acidic residues" evidence="5">
    <location>
        <begin position="123"/>
        <end position="147"/>
    </location>
</feature>
<dbReference type="Pfam" id="PF20811">
    <property type="entry name" value="PARG_cat_N"/>
    <property type="match status" value="2"/>
</dbReference>
<dbReference type="InterPro" id="IPR046372">
    <property type="entry name" value="PARG_cat_C"/>
</dbReference>
<reference evidence="9 10" key="1">
    <citation type="submission" date="2018-03" db="EMBL/GenBank/DDBJ databases">
        <title>Draft genome sequence of Rohu Carp (Labeo rohita).</title>
        <authorList>
            <person name="Das P."/>
            <person name="Kushwaha B."/>
            <person name="Joshi C.G."/>
            <person name="Kumar D."/>
            <person name="Nagpure N.S."/>
            <person name="Sahoo L."/>
            <person name="Das S.P."/>
            <person name="Bit A."/>
            <person name="Patnaik S."/>
            <person name="Meher P.K."/>
            <person name="Jayasankar P."/>
            <person name="Koringa P.G."/>
            <person name="Patel N.V."/>
            <person name="Hinsu A.T."/>
            <person name="Kumar R."/>
            <person name="Pandey M."/>
            <person name="Agarwal S."/>
            <person name="Srivastava S."/>
            <person name="Singh M."/>
            <person name="Iquebal M.A."/>
            <person name="Jaiswal S."/>
            <person name="Angadi U.B."/>
            <person name="Kumar N."/>
            <person name="Raza M."/>
            <person name="Shah T.M."/>
            <person name="Rai A."/>
            <person name="Jena J.K."/>
        </authorList>
    </citation>
    <scope>NUCLEOTIDE SEQUENCE [LARGE SCALE GENOMIC DNA]</scope>
    <source>
        <strain evidence="9">DASCIFA01</strain>
        <tissue evidence="9">Testis</tissue>
    </source>
</reference>
<comment type="similarity">
    <text evidence="1">Belongs to the poly(ADP-ribose) glycohydrolase family.</text>
</comment>
<feature type="domain" description="PARG helical" evidence="8">
    <location>
        <begin position="671"/>
        <end position="798"/>
    </location>
</feature>
<dbReference type="GO" id="GO:0005975">
    <property type="term" value="P:carbohydrate metabolic process"/>
    <property type="evidence" value="ECO:0007669"/>
    <property type="project" value="InterPro"/>
</dbReference>
<dbReference type="InterPro" id="IPR043502">
    <property type="entry name" value="DNA/RNA_pol_sf"/>
</dbReference>
<evidence type="ECO:0000256" key="5">
    <source>
        <dbReference type="SAM" id="MobiDB-lite"/>
    </source>
</evidence>
<comment type="caution">
    <text evidence="9">The sequence shown here is derived from an EMBL/GenBank/DDBJ whole genome shotgun (WGS) entry which is preliminary data.</text>
</comment>
<keyword evidence="3 9" id="KW-0378">Hydrolase</keyword>
<keyword evidence="10" id="KW-1185">Reference proteome</keyword>
<keyword evidence="11" id="KW-1267">Proteomics identification</keyword>
<feature type="active site" evidence="4">
    <location>
        <position position="857"/>
    </location>
</feature>
<feature type="region of interest" description="Disordered" evidence="5">
    <location>
        <begin position="121"/>
        <end position="147"/>
    </location>
</feature>
<evidence type="ECO:0000259" key="8">
    <source>
        <dbReference type="Pfam" id="PF20811"/>
    </source>
</evidence>
<feature type="active site" evidence="4">
    <location>
        <position position="838"/>
    </location>
</feature>
<dbReference type="InterPro" id="IPR048362">
    <property type="entry name" value="PARG_helical"/>
</dbReference>
<dbReference type="InterPro" id="IPR007724">
    <property type="entry name" value="Poly_GlycHdrlase"/>
</dbReference>
<dbReference type="InterPro" id="IPR043128">
    <property type="entry name" value="Rev_trsase/Diguanyl_cyclase"/>
</dbReference>
<evidence type="ECO:0000259" key="6">
    <source>
        <dbReference type="Pfam" id="PF00078"/>
    </source>
</evidence>
<feature type="active site" evidence="4">
    <location>
        <position position="856"/>
    </location>
</feature>
<accession>A0A498N0P8</accession>
<dbReference type="Pfam" id="PF05028">
    <property type="entry name" value="PARG_cat_C"/>
    <property type="match status" value="2"/>
</dbReference>
<evidence type="ECO:0000256" key="3">
    <source>
        <dbReference type="ARBA" id="ARBA00022801"/>
    </source>
</evidence>
<evidence type="ECO:0000256" key="4">
    <source>
        <dbReference type="PIRSR" id="PIRSR607724-1"/>
    </source>
</evidence>
<name>A0A498N0P8_LABRO</name>
<evidence type="ECO:0000313" key="9">
    <source>
        <dbReference type="EMBL" id="RXN25334.1"/>
    </source>
</evidence>
<evidence type="ECO:0000256" key="1">
    <source>
        <dbReference type="ARBA" id="ARBA00009545"/>
    </source>
</evidence>
<evidence type="ECO:0000259" key="7">
    <source>
        <dbReference type="Pfam" id="PF05028"/>
    </source>
</evidence>
<dbReference type="GO" id="GO:0009225">
    <property type="term" value="P:nucleotide-sugar metabolic process"/>
    <property type="evidence" value="ECO:0007669"/>
    <property type="project" value="TreeGrafter"/>
</dbReference>
<dbReference type="Gene3D" id="3.30.70.270">
    <property type="match status" value="1"/>
</dbReference>
<sequence length="1060" mass="121428">MDLGTALPPTINECEKMFGKAYHQDFMAKESRPLTAFVTPWGLYEWIRIPFGLMNALLAFQRCMEECLGKLRDTIYVPYLDDTLSNLGKKALNSEMKMFLKSSFKNLRKETEGYQVKTYQLSKSDEPEKEREEISPEAEKDCGKGVQMEHEEIPQQAVEVMEEEQPGGRPDDMEDVPVTPKPEMCNITSSYSKTFSWVGLYYDCIKRNNTKSGSKYASYPTINFSSLFAKEKDMERLIQEVEKLRAIFHYFNTVTNKSYDRDPAKPNGLTAIMSYNSSYKGKWTFDALYYYGQCLNTKENNLESLIPKMAKLALDLPDLIKQPIPLLRQQQNQAITMSQQQISCLLANAFFCTFPHRNDTRPGSEYANYPTINFSRQKTPLRNLYISSAGSIEHEGNGMLQVDFASKYIGGEVLKSGLVQQEILFLMSPELIVARLFTEKLADNECLKITGPQIYSVYSGYSRSFSWKGPFNDCTKRDIWKRRYRQIVAIDALEFKDPKEQYTKEKITRELNKAYVGFQGEPKTAIATGNWGCGAFNWDPKLKALIQLMAAAVAERDMAYFTFNNKQLAKDVQEMYKILTVNKVTVDKLYKWLKEFCGQYTVLRNCHGSRFHSCGFTFVLVTRAITSFYRPWTSTTRTITAAQTAIMSYNSSYKGKWTFDALYYYGQCLNTKENNLESLIPKMAKLALDLPDLIKQPTPLLRQQQNQAITMSQQQISCLLANAFFCTFPHRNDTRPGSEYANYPTINFSSLFADEKQSERLNQKAEKLRAIFHYFNTVTNESHDQGPAKPDGLVSFERISIPSSQLPDWNKQKTPLRNLYISSAGSIEHEGNGMLQVDFASKYIGGGVLKSGLVQEEILFLMSPELIVARLFTEKLADNECLKITGPQIYSVYSGYSRSFSWKGPFDDCTKRDIWKRRYRQIVAIDALEFKDPKEQYTKEKITRELNKAYVGFHGDPKTAIATGNWGCGAFKGDPKLKALIQLMAAAVAERDMAYFTFNNKQLAKDVQEMYKILTVNKVTVDKLYKWLKEFCVQYSGKHHSTADVYGFIREKIGYMASLL</sequence>
<dbReference type="EMBL" id="QBIY01012379">
    <property type="protein sequence ID" value="RXN25334.1"/>
    <property type="molecule type" value="Genomic_DNA"/>
</dbReference>
<dbReference type="Gene3D" id="3.10.10.10">
    <property type="entry name" value="HIV Type 1 Reverse Transcriptase, subunit A, domain 1"/>
    <property type="match status" value="1"/>
</dbReference>
<dbReference type="GO" id="GO:0005737">
    <property type="term" value="C:cytoplasm"/>
    <property type="evidence" value="ECO:0007669"/>
    <property type="project" value="TreeGrafter"/>
</dbReference>
<dbReference type="GO" id="GO:0004649">
    <property type="term" value="F:poly(ADP-ribose) glycohydrolase activity"/>
    <property type="evidence" value="ECO:0007669"/>
    <property type="project" value="InterPro"/>
</dbReference>
<dbReference type="PANTHER" id="PTHR12837">
    <property type="entry name" value="POLY ADP-RIBOSE GLYCOHYDROLASE"/>
    <property type="match status" value="1"/>
</dbReference>
<dbReference type="GO" id="GO:1990966">
    <property type="term" value="P:ATP generation from poly-ADP-D-ribose"/>
    <property type="evidence" value="ECO:0007669"/>
    <property type="project" value="TreeGrafter"/>
</dbReference>
<dbReference type="STRING" id="84645.A0A498N0P8"/>
<comment type="similarity">
    <text evidence="2">Belongs to the beta type-B retroviral polymerase family. HERV class-II K(HML-2) pol subfamily.</text>
</comment>
<proteinExistence type="evidence at protein level"/>
<dbReference type="GO" id="GO:0006282">
    <property type="term" value="P:regulation of DNA repair"/>
    <property type="evidence" value="ECO:0007669"/>
    <property type="project" value="InterPro"/>
</dbReference>
<protein>
    <submittedName>
        <fullName evidence="9">Poly(ADP-ribose) glycohydrolase-like protein</fullName>
    </submittedName>
</protein>
<dbReference type="InterPro" id="IPR000477">
    <property type="entry name" value="RT_dom"/>
</dbReference>
<feature type="domain" description="PARG helical" evidence="8">
    <location>
        <begin position="209"/>
        <end position="257"/>
    </location>
</feature>
<dbReference type="Pfam" id="PF00078">
    <property type="entry name" value="RVT_1"/>
    <property type="match status" value="1"/>
</dbReference>
<organism evidence="9 10">
    <name type="scientific">Labeo rohita</name>
    <name type="common">Indian major carp</name>
    <name type="synonym">Cyprinus rohita</name>
    <dbReference type="NCBI Taxonomy" id="84645"/>
    <lineage>
        <taxon>Eukaryota</taxon>
        <taxon>Metazoa</taxon>
        <taxon>Chordata</taxon>
        <taxon>Craniata</taxon>
        <taxon>Vertebrata</taxon>
        <taxon>Euteleostomi</taxon>
        <taxon>Actinopterygii</taxon>
        <taxon>Neopterygii</taxon>
        <taxon>Teleostei</taxon>
        <taxon>Ostariophysi</taxon>
        <taxon>Cypriniformes</taxon>
        <taxon>Cyprinidae</taxon>
        <taxon>Labeoninae</taxon>
        <taxon>Labeonini</taxon>
        <taxon>Labeo</taxon>
    </lineage>
</organism>
<dbReference type="PANTHER" id="PTHR12837:SF8">
    <property type="entry name" value="POLY(ADP-RIBOSE) GLYCOHYDROLASE"/>
    <property type="match status" value="1"/>
</dbReference>
<feature type="domain" description="Reverse transcriptase" evidence="6">
    <location>
        <begin position="20"/>
        <end position="84"/>
    </location>
</feature>
<evidence type="ECO:0000256" key="2">
    <source>
        <dbReference type="ARBA" id="ARBA00010879"/>
    </source>
</evidence>